<dbReference type="InterPro" id="IPR002744">
    <property type="entry name" value="MIP18-like"/>
</dbReference>
<dbReference type="EMBL" id="LIDM01000463">
    <property type="protein sequence ID" value="KRP30800.1"/>
    <property type="molecule type" value="Genomic_DNA"/>
</dbReference>
<dbReference type="SUPFAM" id="SSF117916">
    <property type="entry name" value="Fe-S cluster assembly (FSCA) domain-like"/>
    <property type="match status" value="1"/>
</dbReference>
<accession>A0A0R2X403</accession>
<organism evidence="2 3">
    <name type="scientific">Verrucomicrobia subdivision 6 bacterium BACL9 MAG-120820-bin42</name>
    <dbReference type="NCBI Taxonomy" id="1655634"/>
    <lineage>
        <taxon>Bacteria</taxon>
        <taxon>Pseudomonadati</taxon>
        <taxon>Verrucomicrobiota</taxon>
        <taxon>Verrucomicrobiia</taxon>
        <taxon>Verrucomicrobiales</taxon>
        <taxon>Verrucomicrobia subdivision 6</taxon>
    </lineage>
</organism>
<evidence type="ECO:0000313" key="2">
    <source>
        <dbReference type="EMBL" id="KRP30800.1"/>
    </source>
</evidence>
<dbReference type="Proteomes" id="UP000051557">
    <property type="component" value="Unassembled WGS sequence"/>
</dbReference>
<dbReference type="InterPro" id="IPR017776">
    <property type="entry name" value="FeS_assembly_SufT_put"/>
</dbReference>
<proteinExistence type="predicted"/>
<dbReference type="NCBIfam" id="TIGR03406">
    <property type="entry name" value="FeS_long_SufT"/>
    <property type="match status" value="1"/>
</dbReference>
<gene>
    <name evidence="2" type="ORF">ABS32_08355</name>
</gene>
<name>A0A0R2X403_9BACT</name>
<dbReference type="InterPro" id="IPR034904">
    <property type="entry name" value="FSCA_dom_sf"/>
</dbReference>
<dbReference type="Pfam" id="PF01883">
    <property type="entry name" value="FeS_assembly_P"/>
    <property type="match status" value="1"/>
</dbReference>
<evidence type="ECO:0000313" key="3">
    <source>
        <dbReference type="Proteomes" id="UP000051557"/>
    </source>
</evidence>
<reference evidence="2 3" key="1">
    <citation type="submission" date="2015-10" db="EMBL/GenBank/DDBJ databases">
        <title>Metagenome-Assembled Genomes uncover a global brackish microbiome.</title>
        <authorList>
            <person name="Hugerth L.W."/>
            <person name="Larsson J."/>
            <person name="Alneberg J."/>
            <person name="Lindh M.V."/>
            <person name="Legrand C."/>
            <person name="Pinhassi J."/>
            <person name="Andersson A.F."/>
        </authorList>
    </citation>
    <scope>NUCLEOTIDE SEQUENCE [LARGE SCALE GENOMIC DNA]</scope>
    <source>
        <strain evidence="2">BACL9 MAG-120820-bin42</strain>
    </source>
</reference>
<protein>
    <submittedName>
        <fullName evidence="2">FeS assembly SUF system protein SufT</fullName>
    </submittedName>
</protein>
<dbReference type="InterPro" id="IPR052339">
    <property type="entry name" value="Fe-S_Maturation_MIP18"/>
</dbReference>
<dbReference type="PANTHER" id="PTHR42831:SF1">
    <property type="entry name" value="FE-S PROTEIN MATURATION AUXILIARY FACTOR YITW"/>
    <property type="match status" value="1"/>
</dbReference>
<comment type="caution">
    <text evidence="2">The sequence shown here is derived from an EMBL/GenBank/DDBJ whole genome shotgun (WGS) entry which is preliminary data.</text>
</comment>
<dbReference type="AlphaFoldDB" id="A0A0R2X403"/>
<feature type="domain" description="MIP18 family-like" evidence="1">
    <location>
        <begin position="82"/>
        <end position="157"/>
    </location>
</feature>
<evidence type="ECO:0000259" key="1">
    <source>
        <dbReference type="Pfam" id="PF01883"/>
    </source>
</evidence>
<dbReference type="PANTHER" id="PTHR42831">
    <property type="entry name" value="FE-S PROTEIN MATURATION AUXILIARY FACTOR YITW"/>
    <property type="match status" value="1"/>
</dbReference>
<dbReference type="Gene3D" id="3.30.300.130">
    <property type="entry name" value="Fe-S cluster assembly (FSCA)"/>
    <property type="match status" value="1"/>
</dbReference>
<sequence>MRPGDQTKLTREVPATAIPAGSPLILPKDTEVTLTQSLGGSHTVAGAFGLARIEEKDQDALGLALVKVVSEAAETNEPADEKRVWDKLKEVFDPEIPVNVVDLGLVYSLELKPLPAGGSRAEVKMTLTAPGCGMGPTIQADAKSKVMSVPGVKEAEVELVWEPAWTQSMISEAGKMKLGWV</sequence>